<dbReference type="PROSITE" id="PS51318">
    <property type="entry name" value="TAT"/>
    <property type="match status" value="1"/>
</dbReference>
<feature type="signal peptide" evidence="4">
    <location>
        <begin position="1"/>
        <end position="29"/>
    </location>
</feature>
<gene>
    <name evidence="5" type="primary">dheII</name>
    <name evidence="5" type="ORF">NSE01_35390</name>
</gene>
<dbReference type="GO" id="GO:0018784">
    <property type="term" value="F:(S)-2-haloacid dehalogenase activity"/>
    <property type="evidence" value="ECO:0007669"/>
    <property type="project" value="UniProtKB-UniRule"/>
</dbReference>
<feature type="chain" id="PRO_5022031071" description="(S)-2-haloacid dehalogenase" evidence="4">
    <location>
        <begin position="30"/>
        <end position="253"/>
    </location>
</feature>
<dbReference type="OrthoDB" id="7989657at2"/>
<dbReference type="Proteomes" id="UP000321464">
    <property type="component" value="Unassembled WGS sequence"/>
</dbReference>
<dbReference type="NCBIfam" id="TIGR01493">
    <property type="entry name" value="HAD-SF-IA-v2"/>
    <property type="match status" value="1"/>
</dbReference>
<dbReference type="Gene3D" id="1.10.150.240">
    <property type="entry name" value="Putative phosphatase, domain 2"/>
    <property type="match status" value="1"/>
</dbReference>
<dbReference type="Pfam" id="PF00702">
    <property type="entry name" value="Hydrolase"/>
    <property type="match status" value="1"/>
</dbReference>
<comment type="function">
    <text evidence="3">Catalyzes the hydrolytic dehalogenation of small (S)-2-haloalkanoic acids to yield the corresponding (R)-2-hydroxyalkanoic acids.</text>
</comment>
<comment type="catalytic activity">
    <reaction evidence="3">
        <text>an (S)-2-haloacid + H2O = a (2R)-2-hydroxycarboxylate + a halide anion + H(+)</text>
        <dbReference type="Rhea" id="RHEA:11192"/>
        <dbReference type="ChEBI" id="CHEBI:15377"/>
        <dbReference type="ChEBI" id="CHEBI:15378"/>
        <dbReference type="ChEBI" id="CHEBI:16042"/>
        <dbReference type="ChEBI" id="CHEBI:58314"/>
        <dbReference type="ChEBI" id="CHEBI:137405"/>
        <dbReference type="EC" id="3.8.1.2"/>
    </reaction>
</comment>
<dbReference type="Gene3D" id="3.40.50.1000">
    <property type="entry name" value="HAD superfamily/HAD-like"/>
    <property type="match status" value="1"/>
</dbReference>
<accession>A0A512AQ25</accession>
<dbReference type="PANTHER" id="PTHR43316:SF3">
    <property type="entry name" value="HALOACID DEHALOGENASE, TYPE II (AFU_ORTHOLOGUE AFUA_2G07750)-RELATED"/>
    <property type="match status" value="1"/>
</dbReference>
<reference evidence="5 6" key="1">
    <citation type="submission" date="2019-07" db="EMBL/GenBank/DDBJ databases">
        <title>Whole genome shotgun sequence of Novosphingobium sediminis NBRC 106119.</title>
        <authorList>
            <person name="Hosoyama A."/>
            <person name="Uohara A."/>
            <person name="Ohji S."/>
            <person name="Ichikawa N."/>
        </authorList>
    </citation>
    <scope>NUCLEOTIDE SEQUENCE [LARGE SCALE GENOMIC DNA]</scope>
    <source>
        <strain evidence="5 6">NBRC 106119</strain>
    </source>
</reference>
<organism evidence="5 6">
    <name type="scientific">Novosphingobium sediminis</name>
    <dbReference type="NCBI Taxonomy" id="707214"/>
    <lineage>
        <taxon>Bacteria</taxon>
        <taxon>Pseudomonadati</taxon>
        <taxon>Pseudomonadota</taxon>
        <taxon>Alphaproteobacteria</taxon>
        <taxon>Sphingomonadales</taxon>
        <taxon>Sphingomonadaceae</taxon>
        <taxon>Novosphingobium</taxon>
    </lineage>
</organism>
<dbReference type="PANTHER" id="PTHR43316">
    <property type="entry name" value="HYDROLASE, HALOACID DELAHOGENASE-RELATED"/>
    <property type="match status" value="1"/>
</dbReference>
<comment type="caution">
    <text evidence="5">The sequence shown here is derived from an EMBL/GenBank/DDBJ whole genome shotgun (WGS) entry which is preliminary data.</text>
</comment>
<dbReference type="InterPro" id="IPR023198">
    <property type="entry name" value="PGP-like_dom2"/>
</dbReference>
<dbReference type="EMBL" id="BJYR01000025">
    <property type="protein sequence ID" value="GEO01707.1"/>
    <property type="molecule type" value="Genomic_DNA"/>
</dbReference>
<dbReference type="InterPro" id="IPR051540">
    <property type="entry name" value="S-2-haloacid_dehalogenase"/>
</dbReference>
<dbReference type="InterPro" id="IPR023214">
    <property type="entry name" value="HAD_sf"/>
</dbReference>
<evidence type="ECO:0000256" key="3">
    <source>
        <dbReference type="RuleBase" id="RU368077"/>
    </source>
</evidence>
<evidence type="ECO:0000313" key="6">
    <source>
        <dbReference type="Proteomes" id="UP000321464"/>
    </source>
</evidence>
<name>A0A512AQ25_9SPHN</name>
<dbReference type="RefSeq" id="WP_147161014.1">
    <property type="nucleotide sequence ID" value="NZ_BJYR01000025.1"/>
</dbReference>
<dbReference type="InterPro" id="IPR006439">
    <property type="entry name" value="HAD-SF_hydro_IA"/>
</dbReference>
<sequence length="253" mass="26876">MTQFPLSRRSALQLASAALVPALSSPAEAGSGSIRALAFDGFTIFDVRAVAAAVVSRFPEKGAALATAWMNKLFALSWLETSAGRYSGFEAVADAALAFSAASLHLSVTEAERRDLVTVFAQLPLWPDARPVLETMRRAGLRLAFLSNLSAPMLQAAMRANHLDDLMEPPLSTDRVHAFKPSPRAYAMGPDAFGLPREAIGFVAFGGWDALGATWFGYRTAWINRLGVPAEPLPPAPALTAPDLSAALRLAGI</sequence>
<dbReference type="PRINTS" id="PR00413">
    <property type="entry name" value="HADHALOGNASE"/>
</dbReference>
<dbReference type="SUPFAM" id="SSF56784">
    <property type="entry name" value="HAD-like"/>
    <property type="match status" value="1"/>
</dbReference>
<dbReference type="InterPro" id="IPR006311">
    <property type="entry name" value="TAT_signal"/>
</dbReference>
<keyword evidence="2 3" id="KW-0378">Hydrolase</keyword>
<evidence type="ECO:0000256" key="4">
    <source>
        <dbReference type="SAM" id="SignalP"/>
    </source>
</evidence>
<comment type="similarity">
    <text evidence="1 3">Belongs to the HAD-like hydrolase superfamily. S-2-haloalkanoic acid dehalogenase family.</text>
</comment>
<dbReference type="EC" id="3.8.1.2" evidence="3"/>
<proteinExistence type="inferred from homology"/>
<dbReference type="NCBIfam" id="TIGR01428">
    <property type="entry name" value="HAD_type_II"/>
    <property type="match status" value="1"/>
</dbReference>
<evidence type="ECO:0000313" key="5">
    <source>
        <dbReference type="EMBL" id="GEO01707.1"/>
    </source>
</evidence>
<dbReference type="InterPro" id="IPR036412">
    <property type="entry name" value="HAD-like_sf"/>
</dbReference>
<keyword evidence="6" id="KW-1185">Reference proteome</keyword>
<evidence type="ECO:0000256" key="2">
    <source>
        <dbReference type="ARBA" id="ARBA00022801"/>
    </source>
</evidence>
<dbReference type="InterPro" id="IPR006328">
    <property type="entry name" value="2-HAD"/>
</dbReference>
<keyword evidence="4" id="KW-0732">Signal</keyword>
<dbReference type="AlphaFoldDB" id="A0A512AQ25"/>
<protein>
    <recommendedName>
        <fullName evidence="3">(S)-2-haloacid dehalogenase</fullName>
        <ecNumber evidence="3">3.8.1.2</ecNumber>
    </recommendedName>
    <alternativeName>
        <fullName evidence="3">2-haloalkanoic acid dehalogenase</fullName>
    </alternativeName>
    <alternativeName>
        <fullName evidence="3">Halocarboxylic acid halidohydrolase</fullName>
    </alternativeName>
    <alternativeName>
        <fullName evidence="3">L-2-haloacid dehalogenase</fullName>
    </alternativeName>
</protein>
<evidence type="ECO:0000256" key="1">
    <source>
        <dbReference type="ARBA" id="ARBA00008106"/>
    </source>
</evidence>